<dbReference type="InterPro" id="IPR035927">
    <property type="entry name" value="DUSP-like_sf"/>
</dbReference>
<name>A0A7J7KBZ5_BUGNE</name>
<dbReference type="InterPro" id="IPR018200">
    <property type="entry name" value="USP_CS"/>
</dbReference>
<dbReference type="EMBL" id="VXIV02000885">
    <property type="protein sequence ID" value="KAF6035371.1"/>
    <property type="molecule type" value="Genomic_DNA"/>
</dbReference>
<comment type="similarity">
    <text evidence="2">Belongs to the peptidase C19 family.</text>
</comment>
<evidence type="ECO:0000259" key="4">
    <source>
        <dbReference type="PROSITE" id="PS50235"/>
    </source>
</evidence>
<dbReference type="InterPro" id="IPR050185">
    <property type="entry name" value="Ub_carboxyl-term_hydrolase"/>
</dbReference>
<comment type="caution">
    <text evidence="6">The sequence shown here is derived from an EMBL/GenBank/DDBJ whole genome shotgun (WGS) entry which is preliminary data.</text>
</comment>
<dbReference type="PROSITE" id="PS00972">
    <property type="entry name" value="USP_1"/>
    <property type="match status" value="1"/>
</dbReference>
<keyword evidence="7" id="KW-1185">Reference proteome</keyword>
<keyword evidence="2" id="KW-0645">Protease</keyword>
<evidence type="ECO:0000256" key="3">
    <source>
        <dbReference type="SAM" id="MobiDB-lite"/>
    </source>
</evidence>
<organism evidence="6 7">
    <name type="scientific">Bugula neritina</name>
    <name type="common">Brown bryozoan</name>
    <name type="synonym">Sertularia neritina</name>
    <dbReference type="NCBI Taxonomy" id="10212"/>
    <lineage>
        <taxon>Eukaryota</taxon>
        <taxon>Metazoa</taxon>
        <taxon>Spiralia</taxon>
        <taxon>Lophotrochozoa</taxon>
        <taxon>Bryozoa</taxon>
        <taxon>Gymnolaemata</taxon>
        <taxon>Cheilostomatida</taxon>
        <taxon>Flustrina</taxon>
        <taxon>Buguloidea</taxon>
        <taxon>Bugulidae</taxon>
        <taxon>Bugula</taxon>
    </lineage>
</organism>
<evidence type="ECO:0000313" key="7">
    <source>
        <dbReference type="Proteomes" id="UP000593567"/>
    </source>
</evidence>
<evidence type="ECO:0000313" key="6">
    <source>
        <dbReference type="EMBL" id="KAF6035371.1"/>
    </source>
</evidence>
<dbReference type="GO" id="GO:0004843">
    <property type="term" value="F:cysteine-type deubiquitinase activity"/>
    <property type="evidence" value="ECO:0007669"/>
    <property type="project" value="UniProtKB-UniRule"/>
</dbReference>
<sequence length="829" mass="92622">MVAQEFDIRGIIKDSETVEAGQTRYLVSSKWFDSFCDFVEERSDPPGPINNSDLLSINEGLDPVNDLCKSLSWDSWEKLSKEYGCCDGQPPVECRVIEVGTFFKTKRLELSPPKCTLSYYQGNGKEMESVETECSKGMSIGDLRKKMKDFFNIPEKAETRIFVSYLSSTSLEMLSDDRRSLGECVTRSAKFIVIMQKDAVTKRWPDVESLNTSDHKKPSRRTADVKPEFSVATPTPSATKFDTSAPSAVTMILPSSGATITPSSVPTAKQNTAPTFNGLFKSNSSSSFSNSKSFSSNTNSFFGHTTPKPPKPEAPGLCGLRNLGNTCYMNSALQCLSSVAPLTEYFTKGAWRNQVNSMSGRSRELSQEYSKLVTKMWDEETSTYDPSSFHTAVGKFKSQFKNFQQHDSQELLLAVLDTIHDDLRDTGSSIGSHLTKNATDSHSVITDLFFGLMDEKTSSCFCPPKSEIVPFSVLSLPIPRKERGLTVHFVDCHPEASVVKHQIKVFTDGVVKDVCDVVSQIFNKQSDALVVAGIQAQSEVTPIADKTTPIKGLEAFADIFVYELSNFMVDVPIVVNFKQEKLFGSSSVGWPRIICIAESLTHADLVQDLKPYFTMMVDDADDLEIFLVDDFNKRQKLASTTNLPYYTQIDVEFSNSAIVDRKAGYEVTEDDGTVLTADDNLTLENCIQLYASPEATEQANTNGKCMACNGNVKLSKQYEIKKLPPYLIFHLKRYRSSAYGVRKIKGHIQYPVQDLDMSQWCVDNRAGAEYDLIAVNNHMGEYGSGHYTAYAKHHKLDKWYEFNDDHVARLSGSLVTSNAYFLIYKRREK</sequence>
<dbReference type="SUPFAM" id="SSF54001">
    <property type="entry name" value="Cysteine proteinases"/>
    <property type="match status" value="1"/>
</dbReference>
<dbReference type="InterPro" id="IPR006615">
    <property type="entry name" value="Pept_C19_DUSP"/>
</dbReference>
<evidence type="ECO:0000259" key="5">
    <source>
        <dbReference type="PROSITE" id="PS51283"/>
    </source>
</evidence>
<reference evidence="6" key="1">
    <citation type="submission" date="2020-06" db="EMBL/GenBank/DDBJ databases">
        <title>Draft genome of Bugula neritina, a colonial animal packing powerful symbionts and potential medicines.</title>
        <authorList>
            <person name="Rayko M."/>
        </authorList>
    </citation>
    <scope>NUCLEOTIDE SEQUENCE [LARGE SCALE GENOMIC DNA]</scope>
    <source>
        <strain evidence="6">Kwan_BN1</strain>
    </source>
</reference>
<proteinExistence type="inferred from homology"/>
<dbReference type="PANTHER" id="PTHR21646">
    <property type="entry name" value="UBIQUITIN CARBOXYL-TERMINAL HYDROLASE"/>
    <property type="match status" value="1"/>
</dbReference>
<dbReference type="PROSITE" id="PS00973">
    <property type="entry name" value="USP_2"/>
    <property type="match status" value="1"/>
</dbReference>
<evidence type="ECO:0000256" key="2">
    <source>
        <dbReference type="RuleBase" id="RU366025"/>
    </source>
</evidence>
<dbReference type="PROSITE" id="PS51283">
    <property type="entry name" value="DUSP"/>
    <property type="match status" value="1"/>
</dbReference>
<dbReference type="InterPro" id="IPR028889">
    <property type="entry name" value="USP"/>
</dbReference>
<feature type="compositionally biased region" description="Basic and acidic residues" evidence="3">
    <location>
        <begin position="213"/>
        <end position="227"/>
    </location>
</feature>
<dbReference type="SUPFAM" id="SSF143791">
    <property type="entry name" value="DUSP-like"/>
    <property type="match status" value="1"/>
</dbReference>
<gene>
    <name evidence="6" type="ORF">EB796_006309</name>
</gene>
<evidence type="ECO:0000256" key="1">
    <source>
        <dbReference type="ARBA" id="ARBA00000707"/>
    </source>
</evidence>
<accession>A0A7J7KBZ5</accession>
<dbReference type="Gene3D" id="3.10.20.90">
    <property type="entry name" value="Phosphatidylinositol 3-kinase Catalytic Subunit, Chain A, domain 1"/>
    <property type="match status" value="1"/>
</dbReference>
<keyword evidence="2" id="KW-0378">Hydrolase</keyword>
<dbReference type="SMART" id="SM00695">
    <property type="entry name" value="DUSP"/>
    <property type="match status" value="1"/>
</dbReference>
<dbReference type="Pfam" id="PF00443">
    <property type="entry name" value="UCH"/>
    <property type="match status" value="1"/>
</dbReference>
<dbReference type="Gene3D" id="3.30.2230.10">
    <property type="entry name" value="DUSP-like"/>
    <property type="match status" value="1"/>
</dbReference>
<dbReference type="PROSITE" id="PS50235">
    <property type="entry name" value="USP_3"/>
    <property type="match status" value="1"/>
</dbReference>
<dbReference type="Gene3D" id="3.90.70.10">
    <property type="entry name" value="Cysteine proteinases"/>
    <property type="match status" value="2"/>
</dbReference>
<dbReference type="Pfam" id="PF06337">
    <property type="entry name" value="DUSP"/>
    <property type="match status" value="1"/>
</dbReference>
<dbReference type="InterPro" id="IPR038765">
    <property type="entry name" value="Papain-like_cys_pep_sf"/>
</dbReference>
<feature type="region of interest" description="Disordered" evidence="3">
    <location>
        <begin position="208"/>
        <end position="240"/>
    </location>
</feature>
<dbReference type="GO" id="GO:0016579">
    <property type="term" value="P:protein deubiquitination"/>
    <property type="evidence" value="ECO:0007669"/>
    <property type="project" value="InterPro"/>
</dbReference>
<protein>
    <recommendedName>
        <fullName evidence="2">Ubiquitin carboxyl-terminal hydrolase</fullName>
        <ecNumber evidence="2">3.4.19.12</ecNumber>
    </recommendedName>
</protein>
<dbReference type="OrthoDB" id="265776at2759"/>
<comment type="catalytic activity">
    <reaction evidence="1 2">
        <text>Thiol-dependent hydrolysis of ester, thioester, amide, peptide and isopeptide bonds formed by the C-terminal Gly of ubiquitin (a 76-residue protein attached to proteins as an intracellular targeting signal).</text>
        <dbReference type="EC" id="3.4.19.12"/>
    </reaction>
</comment>
<dbReference type="GO" id="GO:0006508">
    <property type="term" value="P:proteolysis"/>
    <property type="evidence" value="ECO:0007669"/>
    <property type="project" value="UniProtKB-KW"/>
</dbReference>
<feature type="domain" description="DUSP" evidence="5">
    <location>
        <begin position="1"/>
        <end position="97"/>
    </location>
</feature>
<keyword evidence="2" id="KW-0833">Ubl conjugation pathway</keyword>
<dbReference type="EC" id="3.4.19.12" evidence="2"/>
<dbReference type="InterPro" id="IPR001394">
    <property type="entry name" value="Peptidase_C19_UCH"/>
</dbReference>
<dbReference type="Proteomes" id="UP000593567">
    <property type="component" value="Unassembled WGS sequence"/>
</dbReference>
<keyword evidence="2" id="KW-0788">Thiol protease</keyword>
<feature type="domain" description="USP" evidence="4">
    <location>
        <begin position="318"/>
        <end position="827"/>
    </location>
</feature>
<dbReference type="AlphaFoldDB" id="A0A7J7KBZ5"/>